<organism evidence="1 2">
    <name type="scientific">Artomyces pyxidatus</name>
    <dbReference type="NCBI Taxonomy" id="48021"/>
    <lineage>
        <taxon>Eukaryota</taxon>
        <taxon>Fungi</taxon>
        <taxon>Dikarya</taxon>
        <taxon>Basidiomycota</taxon>
        <taxon>Agaricomycotina</taxon>
        <taxon>Agaricomycetes</taxon>
        <taxon>Russulales</taxon>
        <taxon>Auriscalpiaceae</taxon>
        <taxon>Artomyces</taxon>
    </lineage>
</organism>
<comment type="caution">
    <text evidence="1">The sequence shown here is derived from an EMBL/GenBank/DDBJ whole genome shotgun (WGS) entry which is preliminary data.</text>
</comment>
<keyword evidence="2" id="KW-1185">Reference proteome</keyword>
<gene>
    <name evidence="1" type="ORF">BV25DRAFT_1820657</name>
</gene>
<dbReference type="Proteomes" id="UP000814140">
    <property type="component" value="Unassembled WGS sequence"/>
</dbReference>
<dbReference type="EMBL" id="MU277192">
    <property type="protein sequence ID" value="KAI0066625.1"/>
    <property type="molecule type" value="Genomic_DNA"/>
</dbReference>
<reference evidence="1" key="1">
    <citation type="submission" date="2021-03" db="EMBL/GenBank/DDBJ databases">
        <authorList>
            <consortium name="DOE Joint Genome Institute"/>
            <person name="Ahrendt S."/>
            <person name="Looney B.P."/>
            <person name="Miyauchi S."/>
            <person name="Morin E."/>
            <person name="Drula E."/>
            <person name="Courty P.E."/>
            <person name="Chicoki N."/>
            <person name="Fauchery L."/>
            <person name="Kohler A."/>
            <person name="Kuo A."/>
            <person name="Labutti K."/>
            <person name="Pangilinan J."/>
            <person name="Lipzen A."/>
            <person name="Riley R."/>
            <person name="Andreopoulos W."/>
            <person name="He G."/>
            <person name="Johnson J."/>
            <person name="Barry K.W."/>
            <person name="Grigoriev I.V."/>
            <person name="Nagy L."/>
            <person name="Hibbett D."/>
            <person name="Henrissat B."/>
            <person name="Matheny P.B."/>
            <person name="Labbe J."/>
            <person name="Martin F."/>
        </authorList>
    </citation>
    <scope>NUCLEOTIDE SEQUENCE</scope>
    <source>
        <strain evidence="1">HHB10654</strain>
    </source>
</reference>
<evidence type="ECO:0000313" key="2">
    <source>
        <dbReference type="Proteomes" id="UP000814140"/>
    </source>
</evidence>
<reference evidence="1" key="2">
    <citation type="journal article" date="2022" name="New Phytol.">
        <title>Evolutionary transition to the ectomycorrhizal habit in the genomes of a hyperdiverse lineage of mushroom-forming fungi.</title>
        <authorList>
            <person name="Looney B."/>
            <person name="Miyauchi S."/>
            <person name="Morin E."/>
            <person name="Drula E."/>
            <person name="Courty P.E."/>
            <person name="Kohler A."/>
            <person name="Kuo A."/>
            <person name="LaButti K."/>
            <person name="Pangilinan J."/>
            <person name="Lipzen A."/>
            <person name="Riley R."/>
            <person name="Andreopoulos W."/>
            <person name="He G."/>
            <person name="Johnson J."/>
            <person name="Nolan M."/>
            <person name="Tritt A."/>
            <person name="Barry K.W."/>
            <person name="Grigoriev I.V."/>
            <person name="Nagy L.G."/>
            <person name="Hibbett D."/>
            <person name="Henrissat B."/>
            <person name="Matheny P.B."/>
            <person name="Labbe J."/>
            <person name="Martin F.M."/>
        </authorList>
    </citation>
    <scope>NUCLEOTIDE SEQUENCE</scope>
    <source>
        <strain evidence="1">HHB10654</strain>
    </source>
</reference>
<name>A0ACB8TE20_9AGAM</name>
<accession>A0ACB8TE20</accession>
<proteinExistence type="predicted"/>
<sequence>MAHEPSLPELLHLTLAPLPFLAPHVMTLAVNLLSIIPFFGSPLNELYANHPGLASGGPWVFLGSRILTTHVQVTGTAGYGLIDALSTARGGFNMFGDVQSLGIEKMDLTLGPDDDKLAVFRSLMRWLRGSNQRTLSIRNCNVTQPMIEELGSVLGKRHR</sequence>
<evidence type="ECO:0000313" key="1">
    <source>
        <dbReference type="EMBL" id="KAI0066625.1"/>
    </source>
</evidence>
<protein>
    <submittedName>
        <fullName evidence="1">Uncharacterized protein</fullName>
    </submittedName>
</protein>